<dbReference type="Proteomes" id="UP001177021">
    <property type="component" value="Unassembled WGS sequence"/>
</dbReference>
<gene>
    <name evidence="1" type="ORF">MILVUS5_LOCUS23775</name>
</gene>
<dbReference type="EMBL" id="CASHSV030000311">
    <property type="protein sequence ID" value="CAJ2657152.1"/>
    <property type="molecule type" value="Genomic_DNA"/>
</dbReference>
<comment type="caution">
    <text evidence="1">The sequence shown here is derived from an EMBL/GenBank/DDBJ whole genome shotgun (WGS) entry which is preliminary data.</text>
</comment>
<accession>A0ACB0KP53</accession>
<sequence>MKQQMVTFRHTFFFGGYDYQGWIAVRSVESVVSAEFKTVLVEPTTGNTGLGLAFVAATKGYKLIVTMPASVNIERRILLRTFGAEVILTNAEKGLKGAVDKAEEIVNATPNAYMFRQFDNKNNTKIHFETTGPEIWEDTMGSVDVLVAAIGTGGTITGTGDYLKLMNKNIQVVGVEPADRSIISGDNPVIDLTVLGKMEIPYCIFVVYWIFLISDNVKH</sequence>
<evidence type="ECO:0000313" key="2">
    <source>
        <dbReference type="Proteomes" id="UP001177021"/>
    </source>
</evidence>
<protein>
    <submittedName>
        <fullName evidence="1">Uncharacterized protein</fullName>
    </submittedName>
</protein>
<organism evidence="1 2">
    <name type="scientific">Trifolium pratense</name>
    <name type="common">Red clover</name>
    <dbReference type="NCBI Taxonomy" id="57577"/>
    <lineage>
        <taxon>Eukaryota</taxon>
        <taxon>Viridiplantae</taxon>
        <taxon>Streptophyta</taxon>
        <taxon>Embryophyta</taxon>
        <taxon>Tracheophyta</taxon>
        <taxon>Spermatophyta</taxon>
        <taxon>Magnoliopsida</taxon>
        <taxon>eudicotyledons</taxon>
        <taxon>Gunneridae</taxon>
        <taxon>Pentapetalae</taxon>
        <taxon>rosids</taxon>
        <taxon>fabids</taxon>
        <taxon>Fabales</taxon>
        <taxon>Fabaceae</taxon>
        <taxon>Papilionoideae</taxon>
        <taxon>50 kb inversion clade</taxon>
        <taxon>NPAAA clade</taxon>
        <taxon>Hologalegina</taxon>
        <taxon>IRL clade</taxon>
        <taxon>Trifolieae</taxon>
        <taxon>Trifolium</taxon>
    </lineage>
</organism>
<keyword evidence="2" id="KW-1185">Reference proteome</keyword>
<reference evidence="1" key="1">
    <citation type="submission" date="2023-10" db="EMBL/GenBank/DDBJ databases">
        <authorList>
            <person name="Rodriguez Cubillos JULIANA M."/>
            <person name="De Vega J."/>
        </authorList>
    </citation>
    <scope>NUCLEOTIDE SEQUENCE</scope>
</reference>
<proteinExistence type="predicted"/>
<evidence type="ECO:0000313" key="1">
    <source>
        <dbReference type="EMBL" id="CAJ2657152.1"/>
    </source>
</evidence>
<name>A0ACB0KP53_TRIPR</name>